<evidence type="ECO:0000256" key="6">
    <source>
        <dbReference type="RuleBase" id="RU004328"/>
    </source>
</evidence>
<dbReference type="GO" id="GO:0033897">
    <property type="term" value="F:ribonuclease T2 activity"/>
    <property type="evidence" value="ECO:0007669"/>
    <property type="project" value="InterPro"/>
</dbReference>
<dbReference type="AlphaFoldDB" id="A0A7U3R187"/>
<reference evidence="8" key="1">
    <citation type="submission" date="2020-08" db="EMBL/GenBank/DDBJ databases">
        <title>Association of T2/S-RNase with self-incompatibility of Japanese citrus accessions.</title>
        <authorList>
            <person name="Honsho C."/>
            <person name="Ushijima K."/>
            <person name="Anraku M."/>
            <person name="Ishimura S."/>
            <person name="Yu Q."/>
            <person name="Gmitter F.G."/>
            <person name="Tetsumura T."/>
        </authorList>
    </citation>
    <scope>NUCLEOTIDE SEQUENCE</scope>
    <source>
        <strain evidence="8">TBN21745</strain>
        <tissue evidence="8">Leaves</tissue>
    </source>
</reference>
<name>A0A7U3R187_CITMA</name>
<dbReference type="GO" id="GO:0006401">
    <property type="term" value="P:RNA catabolic process"/>
    <property type="evidence" value="ECO:0007669"/>
    <property type="project" value="TreeGrafter"/>
</dbReference>
<dbReference type="PANTHER" id="PTHR11240:SF75">
    <property type="entry name" value="RIBONUCLEASE 3"/>
    <property type="match status" value="1"/>
</dbReference>
<organism evidence="8">
    <name type="scientific">Citrus maxima</name>
    <name type="common">Pomelo</name>
    <name type="synonym">Citrus grandis</name>
    <dbReference type="NCBI Taxonomy" id="37334"/>
    <lineage>
        <taxon>Eukaryota</taxon>
        <taxon>Viridiplantae</taxon>
        <taxon>Streptophyta</taxon>
        <taxon>Embryophyta</taxon>
        <taxon>Tracheophyta</taxon>
        <taxon>Spermatophyta</taxon>
        <taxon>Magnoliopsida</taxon>
        <taxon>eudicotyledons</taxon>
        <taxon>Gunneridae</taxon>
        <taxon>Pentapetalae</taxon>
        <taxon>rosids</taxon>
        <taxon>malvids</taxon>
        <taxon>Sapindales</taxon>
        <taxon>Rutaceae</taxon>
        <taxon>Aurantioideae</taxon>
        <taxon>Citrus</taxon>
    </lineage>
</organism>
<keyword evidence="5" id="KW-0456">Lyase</keyword>
<evidence type="ECO:0000256" key="1">
    <source>
        <dbReference type="ARBA" id="ARBA00007469"/>
    </source>
</evidence>
<dbReference type="GO" id="GO:0005576">
    <property type="term" value="C:extracellular region"/>
    <property type="evidence" value="ECO:0007669"/>
    <property type="project" value="TreeGrafter"/>
</dbReference>
<keyword evidence="7" id="KW-0732">Signal</keyword>
<comment type="similarity">
    <text evidence="1 6">Belongs to the RNase T2 family.</text>
</comment>
<sequence>MKIAFLIFSLLFVSSLASFEAQNTSGFHHYWLVQSWPPVYCQQFTCYNKPTDFVLHGLWPVNSTGHTLKNSSCPPPDIDGMLKNLSFGDEMDKLWPTFRGKGRTVNKGFWKHEWDEHGSGQPYKEVDYFKSAIRLRKNVNLLETLERNGLSPNGGSYPITEYVDAINFTYGFPILACYQGALKEVTLCADDQARYFISCNHRERGLSNCRKNIKFPPIV</sequence>
<dbReference type="Pfam" id="PF00445">
    <property type="entry name" value="Ribonuclease_T2"/>
    <property type="match status" value="1"/>
</dbReference>
<proteinExistence type="inferred from homology"/>
<feature type="chain" id="PRO_5031036653" evidence="7">
    <location>
        <begin position="18"/>
        <end position="219"/>
    </location>
</feature>
<evidence type="ECO:0000256" key="7">
    <source>
        <dbReference type="SAM" id="SignalP"/>
    </source>
</evidence>
<evidence type="ECO:0000256" key="2">
    <source>
        <dbReference type="ARBA" id="ARBA00022722"/>
    </source>
</evidence>
<evidence type="ECO:0000256" key="5">
    <source>
        <dbReference type="ARBA" id="ARBA00023239"/>
    </source>
</evidence>
<dbReference type="PROSITE" id="PS00530">
    <property type="entry name" value="RNASE_T2_1"/>
    <property type="match status" value="1"/>
</dbReference>
<accession>A0A7U3R187</accession>
<dbReference type="GO" id="GO:0016787">
    <property type="term" value="F:hydrolase activity"/>
    <property type="evidence" value="ECO:0007669"/>
    <property type="project" value="UniProtKB-KW"/>
</dbReference>
<gene>
    <name evidence="8" type="primary">S-RNase</name>
    <name evidence="8" type="synonym">RNASET2</name>
</gene>
<feature type="signal peptide" evidence="7">
    <location>
        <begin position="1"/>
        <end position="17"/>
    </location>
</feature>
<keyword evidence="2" id="KW-0540">Nuclease</keyword>
<dbReference type="InterPro" id="IPR001568">
    <property type="entry name" value="RNase_T2-like"/>
</dbReference>
<dbReference type="GO" id="GO:0003723">
    <property type="term" value="F:RNA binding"/>
    <property type="evidence" value="ECO:0007669"/>
    <property type="project" value="InterPro"/>
</dbReference>
<evidence type="ECO:0000256" key="3">
    <source>
        <dbReference type="ARBA" id="ARBA00022759"/>
    </source>
</evidence>
<dbReference type="PANTHER" id="PTHR11240">
    <property type="entry name" value="RIBONUCLEASE T2"/>
    <property type="match status" value="1"/>
</dbReference>
<dbReference type="SUPFAM" id="SSF55895">
    <property type="entry name" value="Ribonuclease Rh-like"/>
    <property type="match status" value="1"/>
</dbReference>
<dbReference type="InterPro" id="IPR018188">
    <property type="entry name" value="RNase_T2_His_AS_1"/>
</dbReference>
<dbReference type="EMBL" id="LC575207">
    <property type="protein sequence ID" value="BCK86174.1"/>
    <property type="molecule type" value="Genomic_DNA"/>
</dbReference>
<keyword evidence="4" id="KW-0378">Hydrolase</keyword>
<keyword evidence="3" id="KW-0255">Endonuclease</keyword>
<evidence type="ECO:0000313" key="8">
    <source>
        <dbReference type="EMBL" id="BCK86174.1"/>
    </source>
</evidence>
<evidence type="ECO:0000256" key="4">
    <source>
        <dbReference type="ARBA" id="ARBA00022801"/>
    </source>
</evidence>
<dbReference type="InterPro" id="IPR036430">
    <property type="entry name" value="RNase_T2-like_sf"/>
</dbReference>
<protein>
    <submittedName>
        <fullName evidence="8">S16-ribonuclease</fullName>
    </submittedName>
</protein>
<dbReference type="Gene3D" id="3.90.730.10">
    <property type="entry name" value="Ribonuclease T2-like"/>
    <property type="match status" value="1"/>
</dbReference>